<evidence type="ECO:0000256" key="2">
    <source>
        <dbReference type="ARBA" id="ARBA00022695"/>
    </source>
</evidence>
<evidence type="ECO:0000256" key="1">
    <source>
        <dbReference type="ARBA" id="ARBA00022679"/>
    </source>
</evidence>
<dbReference type="PANTHER" id="PTHR32125:SF4">
    <property type="entry name" value="2-C-METHYL-D-ERYTHRITOL 4-PHOSPHATE CYTIDYLYLTRANSFERASE, CHLOROPLASTIC"/>
    <property type="match status" value="1"/>
</dbReference>
<dbReference type="InterPro" id="IPR029044">
    <property type="entry name" value="Nucleotide-diphossugar_trans"/>
</dbReference>
<accession>A0A6J6NF00</accession>
<dbReference type="Pfam" id="PF01128">
    <property type="entry name" value="IspD"/>
    <property type="match status" value="1"/>
</dbReference>
<protein>
    <submittedName>
        <fullName evidence="3">Unannotated protein</fullName>
    </submittedName>
</protein>
<sequence>MPGIEVIDTIKVVDSTGTVVSTPDRASLRAVQTPQAFRAHILREAHAAQGESTDDAMLVESMGQRVVVVVGHADNRKITVPADLEWARAKVGQ</sequence>
<dbReference type="EMBL" id="CAEZXM010000060">
    <property type="protein sequence ID" value="CAB4685170.1"/>
    <property type="molecule type" value="Genomic_DNA"/>
</dbReference>
<dbReference type="InterPro" id="IPR034683">
    <property type="entry name" value="IspD/TarI"/>
</dbReference>
<proteinExistence type="predicted"/>
<keyword evidence="2" id="KW-0548">Nucleotidyltransferase</keyword>
<keyword evidence="1" id="KW-0808">Transferase</keyword>
<name>A0A6J6NF00_9ZZZZ</name>
<dbReference type="PANTHER" id="PTHR32125">
    <property type="entry name" value="2-C-METHYL-D-ERYTHRITOL 4-PHOSPHATE CYTIDYLYLTRANSFERASE, CHLOROPLASTIC"/>
    <property type="match status" value="1"/>
</dbReference>
<evidence type="ECO:0000313" key="3">
    <source>
        <dbReference type="EMBL" id="CAB4685170.1"/>
    </source>
</evidence>
<organism evidence="3">
    <name type="scientific">freshwater metagenome</name>
    <dbReference type="NCBI Taxonomy" id="449393"/>
    <lineage>
        <taxon>unclassified sequences</taxon>
        <taxon>metagenomes</taxon>
        <taxon>ecological metagenomes</taxon>
    </lineage>
</organism>
<dbReference type="InterPro" id="IPR050088">
    <property type="entry name" value="IspD/TarI_cytidylyltransf_bact"/>
</dbReference>
<dbReference type="GO" id="GO:0050518">
    <property type="term" value="F:2-C-methyl-D-erythritol 4-phosphate cytidylyltransferase activity"/>
    <property type="evidence" value="ECO:0007669"/>
    <property type="project" value="TreeGrafter"/>
</dbReference>
<dbReference type="Gene3D" id="3.90.550.10">
    <property type="entry name" value="Spore Coat Polysaccharide Biosynthesis Protein SpsA, Chain A"/>
    <property type="match status" value="1"/>
</dbReference>
<dbReference type="AlphaFoldDB" id="A0A6J6NF00"/>
<dbReference type="SUPFAM" id="SSF53448">
    <property type="entry name" value="Nucleotide-diphospho-sugar transferases"/>
    <property type="match status" value="1"/>
</dbReference>
<gene>
    <name evidence="3" type="ORF">UFOPK2366_00450</name>
</gene>
<reference evidence="3" key="1">
    <citation type="submission" date="2020-05" db="EMBL/GenBank/DDBJ databases">
        <authorList>
            <person name="Chiriac C."/>
            <person name="Salcher M."/>
            <person name="Ghai R."/>
            <person name="Kavagutti S V."/>
        </authorList>
    </citation>
    <scope>NUCLEOTIDE SEQUENCE</scope>
</reference>